<dbReference type="PANTHER" id="PTHR43711">
    <property type="entry name" value="TWO-COMPONENT HISTIDINE KINASE"/>
    <property type="match status" value="1"/>
</dbReference>
<evidence type="ECO:0000256" key="2">
    <source>
        <dbReference type="ARBA" id="ARBA00012438"/>
    </source>
</evidence>
<dbReference type="InterPro" id="IPR003661">
    <property type="entry name" value="HisK_dim/P_dom"/>
</dbReference>
<gene>
    <name evidence="9" type="ORF">ITJ86_00855</name>
</gene>
<sequence length="462" mass="52695">MLKNLWYSYHHWYIKYSHFSKEEGQDELSYFRNKLFVSILIILLPIGVFSYISTAITVIILEKWFVFYLDTAAIAVICFLFFNNKLSINTKKTLFSINLFILAFALTASIGLKSSSGLLLFMVCVLVTLYSGKKAGMFTVLVSSICYALILVFHYFKIFEFPIFKDELFNVLLIVFINNILFILGTVFSVSFLIDHLHNALLKEHQLQEELLEKHKNVVLAKERAEESDQLKSAFLTNMSHEIRTPMYGILGSAELLKEYHKQDEEYQEYVKVIEGSGNELLDVITDILNISKIETGLMTVKNTVFNVNDIIEGLYKVFLHEAELKNVQFTLNNQIPKKEQLIKSDREKLTAVLKHLIENAIKYTSKGDSILLHCNVNSNASQIEFLIKDTGVGIPEDKKETIFNPFYQVDVGNREALHGSGIGLSISKAYVEMLGGRLVLESEIGVGTSFRFYISNTSENN</sequence>
<dbReference type="PROSITE" id="PS50109">
    <property type="entry name" value="HIS_KIN"/>
    <property type="match status" value="1"/>
</dbReference>
<keyword evidence="4" id="KW-0808">Transferase</keyword>
<evidence type="ECO:0000256" key="4">
    <source>
        <dbReference type="ARBA" id="ARBA00022679"/>
    </source>
</evidence>
<keyword evidence="7" id="KW-0472">Membrane</keyword>
<keyword evidence="5 9" id="KW-0418">Kinase</keyword>
<evidence type="ECO:0000313" key="9">
    <source>
        <dbReference type="EMBL" id="MBF8148423.1"/>
    </source>
</evidence>
<dbReference type="InterPro" id="IPR003594">
    <property type="entry name" value="HATPase_dom"/>
</dbReference>
<dbReference type="PANTHER" id="PTHR43711:SF1">
    <property type="entry name" value="HISTIDINE KINASE 1"/>
    <property type="match status" value="1"/>
</dbReference>
<comment type="caution">
    <text evidence="9">The sequence shown here is derived from an EMBL/GenBank/DDBJ whole genome shotgun (WGS) entry which is preliminary data.</text>
</comment>
<dbReference type="SMART" id="SM00387">
    <property type="entry name" value="HATPase_c"/>
    <property type="match status" value="1"/>
</dbReference>
<dbReference type="InterPro" id="IPR036097">
    <property type="entry name" value="HisK_dim/P_sf"/>
</dbReference>
<dbReference type="SMART" id="SM00388">
    <property type="entry name" value="HisKA"/>
    <property type="match status" value="1"/>
</dbReference>
<feature type="transmembrane region" description="Helical" evidence="7">
    <location>
        <begin position="94"/>
        <end position="112"/>
    </location>
</feature>
<evidence type="ECO:0000256" key="3">
    <source>
        <dbReference type="ARBA" id="ARBA00022553"/>
    </source>
</evidence>
<evidence type="ECO:0000313" key="10">
    <source>
        <dbReference type="Proteomes" id="UP000611215"/>
    </source>
</evidence>
<keyword evidence="10" id="KW-1185">Reference proteome</keyword>
<keyword evidence="7" id="KW-1133">Transmembrane helix</keyword>
<dbReference type="CDD" id="cd00082">
    <property type="entry name" value="HisKA"/>
    <property type="match status" value="1"/>
</dbReference>
<feature type="transmembrane region" description="Helical" evidence="7">
    <location>
        <begin position="168"/>
        <end position="194"/>
    </location>
</feature>
<dbReference type="Pfam" id="PF02518">
    <property type="entry name" value="HATPase_c"/>
    <property type="match status" value="1"/>
</dbReference>
<reference evidence="9 10" key="1">
    <citation type="submission" date="2020-11" db="EMBL/GenBank/DDBJ databases">
        <title>Winogradskyella marina sp. nov., isolated from marine sediment.</title>
        <authorList>
            <person name="Bo J."/>
            <person name="Wang S."/>
            <person name="Song X."/>
            <person name="Du Z."/>
        </authorList>
    </citation>
    <scope>NUCLEOTIDE SEQUENCE [LARGE SCALE GENOMIC DNA]</scope>
    <source>
        <strain evidence="9 10">F6397</strain>
    </source>
</reference>
<evidence type="ECO:0000256" key="6">
    <source>
        <dbReference type="ARBA" id="ARBA00023012"/>
    </source>
</evidence>
<dbReference type="SUPFAM" id="SSF47384">
    <property type="entry name" value="Homodimeric domain of signal transducing histidine kinase"/>
    <property type="match status" value="1"/>
</dbReference>
<dbReference type="PRINTS" id="PR00344">
    <property type="entry name" value="BCTRLSENSOR"/>
</dbReference>
<evidence type="ECO:0000256" key="5">
    <source>
        <dbReference type="ARBA" id="ARBA00022777"/>
    </source>
</evidence>
<dbReference type="Gene3D" id="1.10.287.130">
    <property type="match status" value="1"/>
</dbReference>
<organism evidence="9 10">
    <name type="scientific">Winogradskyella marina</name>
    <dbReference type="NCBI Taxonomy" id="2785530"/>
    <lineage>
        <taxon>Bacteria</taxon>
        <taxon>Pseudomonadati</taxon>
        <taxon>Bacteroidota</taxon>
        <taxon>Flavobacteriia</taxon>
        <taxon>Flavobacteriales</taxon>
        <taxon>Flavobacteriaceae</taxon>
        <taxon>Winogradskyella</taxon>
    </lineage>
</organism>
<comment type="catalytic activity">
    <reaction evidence="1">
        <text>ATP + protein L-histidine = ADP + protein N-phospho-L-histidine.</text>
        <dbReference type="EC" id="2.7.13.3"/>
    </reaction>
</comment>
<dbReference type="InterPro" id="IPR048437">
    <property type="entry name" value="MASE11"/>
</dbReference>
<name>A0ABS0EDA9_9FLAO</name>
<dbReference type="Pfam" id="PF20969">
    <property type="entry name" value="MASE11"/>
    <property type="match status" value="1"/>
</dbReference>
<keyword evidence="3" id="KW-0597">Phosphoprotein</keyword>
<feature type="transmembrane region" description="Helical" evidence="7">
    <location>
        <begin position="35"/>
        <end position="59"/>
    </location>
</feature>
<keyword evidence="7" id="KW-0812">Transmembrane</keyword>
<feature type="transmembrane region" description="Helical" evidence="7">
    <location>
        <begin position="65"/>
        <end position="82"/>
    </location>
</feature>
<dbReference type="InterPro" id="IPR050736">
    <property type="entry name" value="Sensor_HK_Regulatory"/>
</dbReference>
<dbReference type="InterPro" id="IPR005467">
    <property type="entry name" value="His_kinase_dom"/>
</dbReference>
<evidence type="ECO:0000256" key="7">
    <source>
        <dbReference type="SAM" id="Phobius"/>
    </source>
</evidence>
<feature type="domain" description="Histidine kinase" evidence="8">
    <location>
        <begin position="238"/>
        <end position="459"/>
    </location>
</feature>
<dbReference type="SUPFAM" id="SSF55874">
    <property type="entry name" value="ATPase domain of HSP90 chaperone/DNA topoisomerase II/histidine kinase"/>
    <property type="match status" value="1"/>
</dbReference>
<evidence type="ECO:0000259" key="8">
    <source>
        <dbReference type="PROSITE" id="PS50109"/>
    </source>
</evidence>
<dbReference type="EMBL" id="JADOET010000001">
    <property type="protein sequence ID" value="MBF8148423.1"/>
    <property type="molecule type" value="Genomic_DNA"/>
</dbReference>
<dbReference type="EC" id="2.7.13.3" evidence="2"/>
<dbReference type="InterPro" id="IPR036890">
    <property type="entry name" value="HATPase_C_sf"/>
</dbReference>
<dbReference type="Proteomes" id="UP000611215">
    <property type="component" value="Unassembled WGS sequence"/>
</dbReference>
<dbReference type="RefSeq" id="WP_195869710.1">
    <property type="nucleotide sequence ID" value="NZ_JADOET010000001.1"/>
</dbReference>
<dbReference type="InterPro" id="IPR004358">
    <property type="entry name" value="Sig_transdc_His_kin-like_C"/>
</dbReference>
<dbReference type="Gene3D" id="3.30.565.10">
    <property type="entry name" value="Histidine kinase-like ATPase, C-terminal domain"/>
    <property type="match status" value="1"/>
</dbReference>
<protein>
    <recommendedName>
        <fullName evidence="2">histidine kinase</fullName>
        <ecNumber evidence="2">2.7.13.3</ecNumber>
    </recommendedName>
</protein>
<accession>A0ABS0EDA9</accession>
<keyword evidence="6" id="KW-0902">Two-component regulatory system</keyword>
<proteinExistence type="predicted"/>
<dbReference type="Pfam" id="PF00512">
    <property type="entry name" value="HisKA"/>
    <property type="match status" value="1"/>
</dbReference>
<evidence type="ECO:0000256" key="1">
    <source>
        <dbReference type="ARBA" id="ARBA00000085"/>
    </source>
</evidence>
<dbReference type="GO" id="GO:0016301">
    <property type="term" value="F:kinase activity"/>
    <property type="evidence" value="ECO:0007669"/>
    <property type="project" value="UniProtKB-KW"/>
</dbReference>
<feature type="transmembrane region" description="Helical" evidence="7">
    <location>
        <begin position="135"/>
        <end position="156"/>
    </location>
</feature>